<dbReference type="Proteomes" id="UP000317650">
    <property type="component" value="Chromosome 8"/>
</dbReference>
<gene>
    <name evidence="2" type="ORF">C4D60_Mb08t13260</name>
</gene>
<organism evidence="2 3">
    <name type="scientific">Musa balbisiana</name>
    <name type="common">Banana</name>
    <dbReference type="NCBI Taxonomy" id="52838"/>
    <lineage>
        <taxon>Eukaryota</taxon>
        <taxon>Viridiplantae</taxon>
        <taxon>Streptophyta</taxon>
        <taxon>Embryophyta</taxon>
        <taxon>Tracheophyta</taxon>
        <taxon>Spermatophyta</taxon>
        <taxon>Magnoliopsida</taxon>
        <taxon>Liliopsida</taxon>
        <taxon>Zingiberales</taxon>
        <taxon>Musaceae</taxon>
        <taxon>Musa</taxon>
    </lineage>
</organism>
<keyword evidence="3" id="KW-1185">Reference proteome</keyword>
<protein>
    <submittedName>
        <fullName evidence="2">Uncharacterized protein</fullName>
    </submittedName>
</protein>
<reference evidence="2 3" key="1">
    <citation type="journal article" date="2019" name="Nat. Plants">
        <title>Genome sequencing of Musa balbisiana reveals subgenome evolution and function divergence in polyploid bananas.</title>
        <authorList>
            <person name="Yao X."/>
        </authorList>
    </citation>
    <scope>NUCLEOTIDE SEQUENCE [LARGE SCALE GENOMIC DNA]</scope>
    <source>
        <strain evidence="3">cv. DH-PKW</strain>
        <tissue evidence="2">Leaves</tissue>
    </source>
</reference>
<dbReference type="EMBL" id="PYDT01000002">
    <property type="protein sequence ID" value="THU69326.1"/>
    <property type="molecule type" value="Genomic_DNA"/>
</dbReference>
<comment type="caution">
    <text evidence="2">The sequence shown here is derived from an EMBL/GenBank/DDBJ whole genome shotgun (WGS) entry which is preliminary data.</text>
</comment>
<sequence length="91" mass="10187">MGSEVSDPQQGKGLLTSSISCSEPEHGFYFLVQEMNRGRRNLQLRRWRISSATARRAAFDLKNGAGITGGLRHLTLHLHLHHIVITEVVQP</sequence>
<evidence type="ECO:0000313" key="2">
    <source>
        <dbReference type="EMBL" id="THU69326.1"/>
    </source>
</evidence>
<proteinExistence type="predicted"/>
<evidence type="ECO:0000256" key="1">
    <source>
        <dbReference type="SAM" id="MobiDB-lite"/>
    </source>
</evidence>
<dbReference type="AlphaFoldDB" id="A0A4S8K3F5"/>
<evidence type="ECO:0000313" key="3">
    <source>
        <dbReference type="Proteomes" id="UP000317650"/>
    </source>
</evidence>
<feature type="region of interest" description="Disordered" evidence="1">
    <location>
        <begin position="1"/>
        <end position="20"/>
    </location>
</feature>
<name>A0A4S8K3F5_MUSBA</name>
<accession>A0A4S8K3F5</accession>